<name>A0ABQ1U0I7_9BACT</name>
<dbReference type="EMBL" id="BMHT01000003">
    <property type="protein sequence ID" value="GGF08201.1"/>
    <property type="molecule type" value="Genomic_DNA"/>
</dbReference>
<accession>A0ABQ1U0I7</accession>
<comment type="caution">
    <text evidence="2">The sequence shown here is derived from an EMBL/GenBank/DDBJ whole genome shotgun (WGS) entry which is preliminary data.</text>
</comment>
<reference evidence="3" key="1">
    <citation type="journal article" date="2019" name="Int. J. Syst. Evol. Microbiol.">
        <title>The Global Catalogue of Microorganisms (GCM) 10K type strain sequencing project: providing services to taxonomists for standard genome sequencing and annotation.</title>
        <authorList>
            <consortium name="The Broad Institute Genomics Platform"/>
            <consortium name="The Broad Institute Genome Sequencing Center for Infectious Disease"/>
            <person name="Wu L."/>
            <person name="Ma J."/>
        </authorList>
    </citation>
    <scope>NUCLEOTIDE SEQUENCE [LARGE SCALE GENOMIC DNA]</scope>
    <source>
        <strain evidence="3">CGMCC 1.15197</strain>
    </source>
</reference>
<evidence type="ECO:0000256" key="1">
    <source>
        <dbReference type="SAM" id="MobiDB-lite"/>
    </source>
</evidence>
<proteinExistence type="predicted"/>
<organism evidence="2 3">
    <name type="scientific">Hymenobacter cavernae</name>
    <dbReference type="NCBI Taxonomy" id="2044852"/>
    <lineage>
        <taxon>Bacteria</taxon>
        <taxon>Pseudomonadati</taxon>
        <taxon>Bacteroidota</taxon>
        <taxon>Cytophagia</taxon>
        <taxon>Cytophagales</taxon>
        <taxon>Hymenobacteraceae</taxon>
        <taxon>Hymenobacter</taxon>
    </lineage>
</organism>
<keyword evidence="3" id="KW-1185">Reference proteome</keyword>
<sequence>MMRKAGHVGELEGAVVEGIKVIQAHHAVPVRQEPFAEVRTNKACAAGDQNRSHKKEEEAARGKPAEVGAPKVMGNNYLRLTWV</sequence>
<protein>
    <submittedName>
        <fullName evidence="2">Uncharacterized protein</fullName>
    </submittedName>
</protein>
<feature type="region of interest" description="Disordered" evidence="1">
    <location>
        <begin position="43"/>
        <end position="70"/>
    </location>
</feature>
<dbReference type="Proteomes" id="UP000632273">
    <property type="component" value="Unassembled WGS sequence"/>
</dbReference>
<gene>
    <name evidence="2" type="ORF">GCM10011383_19200</name>
</gene>
<evidence type="ECO:0000313" key="3">
    <source>
        <dbReference type="Proteomes" id="UP000632273"/>
    </source>
</evidence>
<evidence type="ECO:0000313" key="2">
    <source>
        <dbReference type="EMBL" id="GGF08201.1"/>
    </source>
</evidence>
<feature type="compositionally biased region" description="Basic and acidic residues" evidence="1">
    <location>
        <begin position="50"/>
        <end position="64"/>
    </location>
</feature>